<organism evidence="2 3">
    <name type="scientific">Adhaeribacter pallidiroseus</name>
    <dbReference type="NCBI Taxonomy" id="2072847"/>
    <lineage>
        <taxon>Bacteria</taxon>
        <taxon>Pseudomonadati</taxon>
        <taxon>Bacteroidota</taxon>
        <taxon>Cytophagia</taxon>
        <taxon>Cytophagales</taxon>
        <taxon>Hymenobacteraceae</taxon>
        <taxon>Adhaeribacter</taxon>
    </lineage>
</organism>
<dbReference type="PANTHER" id="PTHR16214">
    <property type="entry name" value="TRANSMEMBRANE PROTEIN 260"/>
    <property type="match status" value="1"/>
</dbReference>
<dbReference type="AlphaFoldDB" id="A0A369QQ26"/>
<dbReference type="Proteomes" id="UP000253919">
    <property type="component" value="Unassembled WGS sequence"/>
</dbReference>
<feature type="transmembrane region" description="Helical" evidence="1">
    <location>
        <begin position="129"/>
        <end position="145"/>
    </location>
</feature>
<dbReference type="PANTHER" id="PTHR16214:SF3">
    <property type="entry name" value="TRANSMEMBRANE PROTEIN 260"/>
    <property type="match status" value="1"/>
</dbReference>
<feature type="transmembrane region" description="Helical" evidence="1">
    <location>
        <begin position="605"/>
        <end position="629"/>
    </location>
</feature>
<evidence type="ECO:0000313" key="2">
    <source>
        <dbReference type="EMBL" id="RDC65386.1"/>
    </source>
</evidence>
<dbReference type="RefSeq" id="WP_233507663.1">
    <property type="nucleotide sequence ID" value="NZ_QASA01000001.1"/>
</dbReference>
<feature type="transmembrane region" description="Helical" evidence="1">
    <location>
        <begin position="88"/>
        <end position="109"/>
    </location>
</feature>
<evidence type="ECO:0000313" key="3">
    <source>
        <dbReference type="Proteomes" id="UP000253919"/>
    </source>
</evidence>
<dbReference type="InterPro" id="IPR052724">
    <property type="entry name" value="GT117_domain-containing"/>
</dbReference>
<keyword evidence="1" id="KW-0812">Transmembrane</keyword>
<feature type="transmembrane region" description="Helical" evidence="1">
    <location>
        <begin position="193"/>
        <end position="215"/>
    </location>
</feature>
<feature type="transmembrane region" description="Helical" evidence="1">
    <location>
        <begin position="12"/>
        <end position="30"/>
    </location>
</feature>
<feature type="transmembrane region" description="Helical" evidence="1">
    <location>
        <begin position="575"/>
        <end position="593"/>
    </location>
</feature>
<feature type="transmembrane region" description="Helical" evidence="1">
    <location>
        <begin position="252"/>
        <end position="281"/>
    </location>
</feature>
<gene>
    <name evidence="2" type="ORF">AHMF7616_04016</name>
</gene>
<feature type="transmembrane region" description="Helical" evidence="1">
    <location>
        <begin position="222"/>
        <end position="240"/>
    </location>
</feature>
<evidence type="ECO:0008006" key="4">
    <source>
        <dbReference type="Google" id="ProtNLM"/>
    </source>
</evidence>
<keyword evidence="3" id="KW-1185">Reference proteome</keyword>
<protein>
    <recommendedName>
        <fullName evidence="4">DUF2723 domain-containing protein</fullName>
    </recommendedName>
</protein>
<feature type="transmembrane region" description="Helical" evidence="1">
    <location>
        <begin position="636"/>
        <end position="655"/>
    </location>
</feature>
<dbReference type="Pfam" id="PF11028">
    <property type="entry name" value="TMEM260-like"/>
    <property type="match status" value="1"/>
</dbReference>
<proteinExistence type="predicted"/>
<feature type="transmembrane region" description="Helical" evidence="1">
    <location>
        <begin position="364"/>
        <end position="384"/>
    </location>
</feature>
<sequence length="1060" mass="120594">MQKQPVHLFSKLNYLILLAGLSILILGFSIMCLDDQPYGFGWLGLTVGPGLVMVGLLVPFGSILTGFAGKNLKKVPDAYRRFNRYTGWLVFTVALGVYLLTLEPTASFWDCGEFIAAAYKLQVPHAPGAPLFLLLGRLFSLLALGNGTQVAFWINSISALASAFTVLFLFWTITILARRLVVEPGITPTKQQIGLIMGSGLVGALSFAFSDSFWFSAVEAEVYALSSFFTAFVVWAMLQWEGSPTPATGYRWLLLIAYMMGLSIGVHLLNLLAIPAMAFIYYYRHYSFRWRGALFTFILSLLLIGVMMVGIITGLPSLAGALELFLVNVMGLPFRSGLLLFAVLFVGLLAYGLRQAHQKQKTTLQLYLLSFIFILIGYAAYLIIPIRSNYNPLLDENNPEDVLSFISYLKREQYEQRPLLYGPQYATELIDQEQGQPEYVPGKEKYEVADYKIVPVYDPKGLRLLPRLYSNDPNHLTEYQKWVTIDPNKLPSFGQNLLYLLRYQLGHMYGRYFLWNFVGRDSDVQHAGVNWPWKSNQALPHTIATNKARNAYFALPLLLGLAGLFYQYRVRRKDAAVVGLLFVFTGVAIAFYLNQPPVEPRERDYAFVGSFYAFAIWLGLGIPALTSALQKIFKNLWLPVVSATSLGLLVTLLMLQQNWNDHDRSNRYFAVDMAHNILAACAPNAILFTNGDNDTFPLWYAQEVEGFRTDVRVIVSTYLNTDWYIDQMKRPAYRSAPLPISLPQEQYRFSTNSYLPYVAQPQVAAGIDVTQFIALVKQNHPALQVQAQDGRMFLSFPTKKFFLPVNKAAVLSSNSVPASRQNLIVDQMNWEISPKGLEKKQLILFDILATNNWQRPVYFSSTLNQNDFMYLKPYLQNEGMVYRLLPVKEPTVGPEPYVAKEIMYHNLMQQFRWRNLQDASIYYDETYLNTLVSNYRQQFYELAEAYFQSGHPEKARVIINHCLTVLPDQSLPFDFQTVPLAELLAKTGDQKKSEAIRDKMTKRTTQALRYYLNGNNALFTREIQLNLITLQQLTVTAQNLNQPQQAAKLEQVFLNYYNRL</sequence>
<feature type="transmembrane region" description="Helical" evidence="1">
    <location>
        <begin position="42"/>
        <end position="67"/>
    </location>
</feature>
<feature type="transmembrane region" description="Helical" evidence="1">
    <location>
        <begin position="551"/>
        <end position="568"/>
    </location>
</feature>
<dbReference type="EMBL" id="QASA01000001">
    <property type="protein sequence ID" value="RDC65386.1"/>
    <property type="molecule type" value="Genomic_DNA"/>
</dbReference>
<feature type="transmembrane region" description="Helical" evidence="1">
    <location>
        <begin position="332"/>
        <end position="352"/>
    </location>
</feature>
<comment type="caution">
    <text evidence="2">The sequence shown here is derived from an EMBL/GenBank/DDBJ whole genome shotgun (WGS) entry which is preliminary data.</text>
</comment>
<name>A0A369QQ26_9BACT</name>
<feature type="transmembrane region" description="Helical" evidence="1">
    <location>
        <begin position="152"/>
        <end position="173"/>
    </location>
</feature>
<keyword evidence="1" id="KW-0472">Membrane</keyword>
<reference evidence="2 3" key="1">
    <citation type="submission" date="2018-04" db="EMBL/GenBank/DDBJ databases">
        <title>Adhaeribacter sp. HMF7616 genome sequencing and assembly.</title>
        <authorList>
            <person name="Kang H."/>
            <person name="Kang J."/>
            <person name="Cha I."/>
            <person name="Kim H."/>
            <person name="Joh K."/>
        </authorList>
    </citation>
    <scope>NUCLEOTIDE SEQUENCE [LARGE SCALE GENOMIC DNA]</scope>
    <source>
        <strain evidence="2 3">HMF7616</strain>
    </source>
</reference>
<evidence type="ECO:0000256" key="1">
    <source>
        <dbReference type="SAM" id="Phobius"/>
    </source>
</evidence>
<keyword evidence="1" id="KW-1133">Transmembrane helix</keyword>
<dbReference type="InterPro" id="IPR021280">
    <property type="entry name" value="TMEM260-like"/>
</dbReference>
<accession>A0A369QQ26</accession>
<feature type="transmembrane region" description="Helical" evidence="1">
    <location>
        <begin position="293"/>
        <end position="312"/>
    </location>
</feature>